<organism evidence="11 12">
    <name type="scientific">Desulforhopalus singaporensis</name>
    <dbReference type="NCBI Taxonomy" id="91360"/>
    <lineage>
        <taxon>Bacteria</taxon>
        <taxon>Pseudomonadati</taxon>
        <taxon>Thermodesulfobacteriota</taxon>
        <taxon>Desulfobulbia</taxon>
        <taxon>Desulfobulbales</taxon>
        <taxon>Desulfocapsaceae</taxon>
        <taxon>Desulforhopalus</taxon>
    </lineage>
</organism>
<keyword evidence="3" id="KW-1003">Cell membrane</keyword>
<protein>
    <submittedName>
        <fullName evidence="11">TRAP-type mannitol/chloroaromatic compound transport system, small permease component</fullName>
    </submittedName>
</protein>
<dbReference type="InterPro" id="IPR055348">
    <property type="entry name" value="DctQ"/>
</dbReference>
<dbReference type="Proteomes" id="UP000199073">
    <property type="component" value="Unassembled WGS sequence"/>
</dbReference>
<evidence type="ECO:0000313" key="11">
    <source>
        <dbReference type="EMBL" id="SDP32572.1"/>
    </source>
</evidence>
<gene>
    <name evidence="11" type="ORF">SAMN05660330_02411</name>
</gene>
<dbReference type="PANTHER" id="PTHR35011:SF4">
    <property type="entry name" value="SLL1102 PROTEIN"/>
    <property type="match status" value="1"/>
</dbReference>
<keyword evidence="12" id="KW-1185">Reference proteome</keyword>
<comment type="similarity">
    <text evidence="8">Belongs to the TRAP transporter small permease family.</text>
</comment>
<evidence type="ECO:0000256" key="6">
    <source>
        <dbReference type="ARBA" id="ARBA00022989"/>
    </source>
</evidence>
<comment type="subcellular location">
    <subcellularLocation>
        <location evidence="1">Cell inner membrane</location>
        <topology evidence="1">Multi-pass membrane protein</topology>
    </subcellularLocation>
</comment>
<feature type="transmembrane region" description="Helical" evidence="9">
    <location>
        <begin position="63"/>
        <end position="84"/>
    </location>
</feature>
<evidence type="ECO:0000256" key="7">
    <source>
        <dbReference type="ARBA" id="ARBA00023136"/>
    </source>
</evidence>
<dbReference type="RefSeq" id="WP_092223141.1">
    <property type="nucleotide sequence ID" value="NZ_FNJI01000016.1"/>
</dbReference>
<evidence type="ECO:0000256" key="4">
    <source>
        <dbReference type="ARBA" id="ARBA00022519"/>
    </source>
</evidence>
<evidence type="ECO:0000256" key="1">
    <source>
        <dbReference type="ARBA" id="ARBA00004429"/>
    </source>
</evidence>
<keyword evidence="2" id="KW-0813">Transport</keyword>
<dbReference type="PANTHER" id="PTHR35011">
    <property type="entry name" value="2,3-DIKETO-L-GULONATE TRAP TRANSPORTER SMALL PERMEASE PROTEIN YIAM"/>
    <property type="match status" value="1"/>
</dbReference>
<evidence type="ECO:0000256" key="8">
    <source>
        <dbReference type="ARBA" id="ARBA00038436"/>
    </source>
</evidence>
<evidence type="ECO:0000256" key="2">
    <source>
        <dbReference type="ARBA" id="ARBA00022448"/>
    </source>
</evidence>
<evidence type="ECO:0000313" key="12">
    <source>
        <dbReference type="Proteomes" id="UP000199073"/>
    </source>
</evidence>
<evidence type="ECO:0000259" key="10">
    <source>
        <dbReference type="Pfam" id="PF04290"/>
    </source>
</evidence>
<keyword evidence="4" id="KW-0997">Cell inner membrane</keyword>
<keyword evidence="6 9" id="KW-1133">Transmembrane helix</keyword>
<dbReference type="AlphaFoldDB" id="A0A1H0RSS7"/>
<evidence type="ECO:0000256" key="3">
    <source>
        <dbReference type="ARBA" id="ARBA00022475"/>
    </source>
</evidence>
<keyword evidence="5 9" id="KW-0812">Transmembrane</keyword>
<sequence>MVYQGGSTVEQTGYFRFIETVIRGIDRFSDLQGKIFSFLALAATLQICYELVMRYFFNAPTTWGLEMTVYLCGSIYLMTGAYAQRHGLHIRVDVFYCRWRTRTRAWFDLLVTDLLLFFFSGVLLWHSSLWFWEALSQGLTSGTIWDPPIWPMRLMLVAGAGVLMISGIPKFLRDLVKAVWNVRL</sequence>
<dbReference type="InterPro" id="IPR007387">
    <property type="entry name" value="TRAP_DctQ"/>
</dbReference>
<dbReference type="Pfam" id="PF04290">
    <property type="entry name" value="DctQ"/>
    <property type="match status" value="1"/>
</dbReference>
<dbReference type="STRING" id="91360.SAMN05660330_02411"/>
<feature type="transmembrane region" description="Helical" evidence="9">
    <location>
        <begin position="152"/>
        <end position="172"/>
    </location>
</feature>
<name>A0A1H0RSS7_9BACT</name>
<feature type="domain" description="Tripartite ATP-independent periplasmic transporters DctQ component" evidence="10">
    <location>
        <begin position="45"/>
        <end position="175"/>
    </location>
</feature>
<accession>A0A1H0RSS7</accession>
<feature type="transmembrane region" description="Helical" evidence="9">
    <location>
        <begin position="35"/>
        <end position="57"/>
    </location>
</feature>
<evidence type="ECO:0000256" key="9">
    <source>
        <dbReference type="SAM" id="Phobius"/>
    </source>
</evidence>
<proteinExistence type="inferred from homology"/>
<dbReference type="EMBL" id="FNJI01000016">
    <property type="protein sequence ID" value="SDP32572.1"/>
    <property type="molecule type" value="Genomic_DNA"/>
</dbReference>
<reference evidence="11 12" key="1">
    <citation type="submission" date="2016-10" db="EMBL/GenBank/DDBJ databases">
        <authorList>
            <person name="de Groot N.N."/>
        </authorList>
    </citation>
    <scope>NUCLEOTIDE SEQUENCE [LARGE SCALE GENOMIC DNA]</scope>
    <source>
        <strain evidence="11 12">DSM 12130</strain>
    </source>
</reference>
<feature type="transmembrane region" description="Helical" evidence="9">
    <location>
        <begin position="105"/>
        <end position="132"/>
    </location>
</feature>
<evidence type="ECO:0000256" key="5">
    <source>
        <dbReference type="ARBA" id="ARBA00022692"/>
    </source>
</evidence>
<keyword evidence="7 9" id="KW-0472">Membrane</keyword>
<dbReference type="OrthoDB" id="9794346at2"/>
<dbReference type="GO" id="GO:0005886">
    <property type="term" value="C:plasma membrane"/>
    <property type="evidence" value="ECO:0007669"/>
    <property type="project" value="UniProtKB-SubCell"/>
</dbReference>